<feature type="transmembrane region" description="Helical" evidence="14">
    <location>
        <begin position="150"/>
        <end position="168"/>
    </location>
</feature>
<comment type="similarity">
    <text evidence="2 14">Belongs to the cation transport ATPase (P-type) (TC 3.A.3) family. Type IB subfamily.</text>
</comment>
<dbReference type="GO" id="GO:0005886">
    <property type="term" value="C:plasma membrane"/>
    <property type="evidence" value="ECO:0007669"/>
    <property type="project" value="UniProtKB-SubCell"/>
</dbReference>
<name>D1CCT1_THET1</name>
<keyword evidence="9 14" id="KW-0067">ATP-binding</keyword>
<keyword evidence="13 14" id="KW-0472">Membrane</keyword>
<dbReference type="Pfam" id="PF00702">
    <property type="entry name" value="Hydrolase"/>
    <property type="match status" value="1"/>
</dbReference>
<dbReference type="InterPro" id="IPR051014">
    <property type="entry name" value="Cation_Transport_ATPase_IB"/>
</dbReference>
<dbReference type="GO" id="GO:0005524">
    <property type="term" value="F:ATP binding"/>
    <property type="evidence" value="ECO:0007669"/>
    <property type="project" value="UniProtKB-UniRule"/>
</dbReference>
<keyword evidence="12" id="KW-0406">Ion transport</keyword>
<evidence type="ECO:0000256" key="9">
    <source>
        <dbReference type="ARBA" id="ARBA00022840"/>
    </source>
</evidence>
<dbReference type="InterPro" id="IPR023299">
    <property type="entry name" value="ATPase_P-typ_cyto_dom_N"/>
</dbReference>
<keyword evidence="10" id="KW-1278">Translocase</keyword>
<dbReference type="GO" id="GO:0019829">
    <property type="term" value="F:ATPase-coupled monoatomic cation transmembrane transporter activity"/>
    <property type="evidence" value="ECO:0007669"/>
    <property type="project" value="InterPro"/>
</dbReference>
<dbReference type="STRING" id="525904.Tter_1690"/>
<dbReference type="NCBIfam" id="TIGR01494">
    <property type="entry name" value="ATPase_P-type"/>
    <property type="match status" value="2"/>
</dbReference>
<evidence type="ECO:0000256" key="13">
    <source>
        <dbReference type="ARBA" id="ARBA00023136"/>
    </source>
</evidence>
<dbReference type="InterPro" id="IPR036412">
    <property type="entry name" value="HAD-like_sf"/>
</dbReference>
<dbReference type="InterPro" id="IPR018303">
    <property type="entry name" value="ATPase_P-typ_P_site"/>
</dbReference>
<keyword evidence="17" id="KW-1185">Reference proteome</keyword>
<organism evidence="16 17">
    <name type="scientific">Thermobaculum terrenum (strain ATCC BAA-798 / CCMEE 7001 / YNP1)</name>
    <dbReference type="NCBI Taxonomy" id="525904"/>
    <lineage>
        <taxon>Bacteria</taxon>
        <taxon>Bacillati</taxon>
        <taxon>Chloroflexota</taxon>
        <taxon>Chloroflexia</taxon>
        <taxon>Candidatus Thermobaculales</taxon>
        <taxon>Candidatus Thermobaculaceae</taxon>
        <taxon>Thermobaculum</taxon>
    </lineage>
</organism>
<sequence>MNQAEKIVIKVEGMDCASCARVVESAVRSVEGVSDCNVNFSTSSVQVTLQDESHKEDTAGKLVKAIRSAGYGAEPVGQNNVDTESTPVRNNDWISQVLHIQQLRAAITAGFFYLLGVIFGFLNSKGIIPQFPEIPSILAVFGLSLEKVNLIQLIFYGLAIVFGGYNIARSGVIALLRTRTASIDLLMTIAVLGAVIINQWAEAATVVMLFSLGEGMESLTINRARNAIQELLQIAPQVARIRRGSETIQLPVEEVELQDVMLVRPGERIAMDGRVISGYSTVNQAPITGESLPVEKSPGDEVYAGTLNQRGYLEVEVTKLAEDSTLARITRLIETAGANRAKTERFMERFAKYYTPAVIALAILLAVIPPLMGEPFIPWFYRALTLLVISCPCALVISTPVAIVAALANASRHGMLIKGGGYIELAGQIGAIAFDKTGTLTHGRPEVVEVYATDGYEPEEVISLAATIEERSEHPLAAAILRRRELEVTASPQHVHGDQHQHLYPHDESEFELIAKEISDFEAITGRGARATIDGTTYYIGTPRLFEELGVDISKLSHVIKKWQENGRTVLIVGSDREVFGAIAVEDEPRPESREVIQKLKENGIQHIVMLTGDNSTTARSLAQRLGIDEYRAELLPEDKVQAIRELKDEYGKVAMVGDGINDAPAMAAADLGIAMGAAGSDTAIETSDIALMSSDLTKLPFAIKLSRSTLTTIKSNIAFSLFIKAAIILLSAIGITSLWLAILADTGASIIVTANAMRILRHKPAE</sequence>
<dbReference type="InterPro" id="IPR023214">
    <property type="entry name" value="HAD_sf"/>
</dbReference>
<dbReference type="Pfam" id="PF00403">
    <property type="entry name" value="HMA"/>
    <property type="match status" value="1"/>
</dbReference>
<dbReference type="PROSITE" id="PS01047">
    <property type="entry name" value="HMA_1"/>
    <property type="match status" value="1"/>
</dbReference>
<dbReference type="SUPFAM" id="SSF56784">
    <property type="entry name" value="HAD-like"/>
    <property type="match status" value="1"/>
</dbReference>
<dbReference type="SUPFAM" id="SSF81653">
    <property type="entry name" value="Calcium ATPase, transduction domain A"/>
    <property type="match status" value="1"/>
</dbReference>
<dbReference type="InterPro" id="IPR059000">
    <property type="entry name" value="ATPase_P-type_domA"/>
</dbReference>
<dbReference type="HOGENOM" id="CLU_001771_6_4_0"/>
<dbReference type="EMBL" id="CP001825">
    <property type="protein sequence ID" value="ACZ42596.1"/>
    <property type="molecule type" value="Genomic_DNA"/>
</dbReference>
<dbReference type="PROSITE" id="PS00154">
    <property type="entry name" value="ATPASE_E1_E2"/>
    <property type="match status" value="1"/>
</dbReference>
<comment type="subcellular location">
    <subcellularLocation>
        <location evidence="1">Cell membrane</location>
        <topology evidence="1">Multi-pass membrane protein</topology>
    </subcellularLocation>
</comment>
<feature type="transmembrane region" description="Helical" evidence="14">
    <location>
        <begin position="379"/>
        <end position="408"/>
    </location>
</feature>
<keyword evidence="3" id="KW-0813">Transport</keyword>
<evidence type="ECO:0000256" key="11">
    <source>
        <dbReference type="ARBA" id="ARBA00022989"/>
    </source>
</evidence>
<proteinExistence type="inferred from homology"/>
<dbReference type="Gene3D" id="3.30.70.100">
    <property type="match status" value="1"/>
</dbReference>
<dbReference type="SFLD" id="SFLDG00002">
    <property type="entry name" value="C1.7:_P-type_atpase_like"/>
    <property type="match status" value="1"/>
</dbReference>
<dbReference type="InterPro" id="IPR017969">
    <property type="entry name" value="Heavy-metal-associated_CS"/>
</dbReference>
<dbReference type="AlphaFoldDB" id="D1CCT1"/>
<dbReference type="PANTHER" id="PTHR48085">
    <property type="entry name" value="CADMIUM/ZINC-TRANSPORTING ATPASE HMA2-RELATED"/>
    <property type="match status" value="1"/>
</dbReference>
<dbReference type="RefSeq" id="WP_012875630.1">
    <property type="nucleotide sequence ID" value="NC_013525.1"/>
</dbReference>
<evidence type="ECO:0000256" key="12">
    <source>
        <dbReference type="ARBA" id="ARBA00023065"/>
    </source>
</evidence>
<keyword evidence="11 14" id="KW-1133">Transmembrane helix</keyword>
<dbReference type="InterPro" id="IPR027256">
    <property type="entry name" value="P-typ_ATPase_IB"/>
</dbReference>
<dbReference type="PRINTS" id="PR00941">
    <property type="entry name" value="CDATPASE"/>
</dbReference>
<feature type="domain" description="HMA" evidence="15">
    <location>
        <begin position="5"/>
        <end position="74"/>
    </location>
</feature>
<dbReference type="PRINTS" id="PR00119">
    <property type="entry name" value="CATATPASE"/>
</dbReference>
<evidence type="ECO:0000259" key="15">
    <source>
        <dbReference type="PROSITE" id="PS50846"/>
    </source>
</evidence>
<evidence type="ECO:0000313" key="17">
    <source>
        <dbReference type="Proteomes" id="UP000000323"/>
    </source>
</evidence>
<gene>
    <name evidence="16" type="ordered locus">Tter_1690</name>
</gene>
<dbReference type="InterPro" id="IPR001757">
    <property type="entry name" value="P_typ_ATPase"/>
</dbReference>
<dbReference type="InterPro" id="IPR036163">
    <property type="entry name" value="HMA_dom_sf"/>
</dbReference>
<dbReference type="Gene3D" id="2.70.150.10">
    <property type="entry name" value="Calcium-transporting ATPase, cytoplasmic transduction domain A"/>
    <property type="match status" value="1"/>
</dbReference>
<dbReference type="InterPro" id="IPR044492">
    <property type="entry name" value="P_typ_ATPase_HD_dom"/>
</dbReference>
<dbReference type="PANTHER" id="PTHR48085:SF5">
    <property type="entry name" value="CADMIUM_ZINC-TRANSPORTING ATPASE HMA4-RELATED"/>
    <property type="match status" value="1"/>
</dbReference>
<evidence type="ECO:0000256" key="14">
    <source>
        <dbReference type="RuleBase" id="RU362081"/>
    </source>
</evidence>
<dbReference type="FunFam" id="2.70.150.10:FF:000002">
    <property type="entry name" value="Copper-transporting ATPase 1, putative"/>
    <property type="match status" value="1"/>
</dbReference>
<evidence type="ECO:0000256" key="8">
    <source>
        <dbReference type="ARBA" id="ARBA00022741"/>
    </source>
</evidence>
<keyword evidence="8 14" id="KW-0547">Nucleotide-binding</keyword>
<dbReference type="eggNOG" id="COG2217">
    <property type="taxonomic scope" value="Bacteria"/>
</dbReference>
<dbReference type="Gene3D" id="3.40.50.1000">
    <property type="entry name" value="HAD superfamily/HAD-like"/>
    <property type="match status" value="1"/>
</dbReference>
<feature type="transmembrane region" description="Helical" evidence="14">
    <location>
        <begin position="353"/>
        <end position="373"/>
    </location>
</feature>
<evidence type="ECO:0000313" key="16">
    <source>
        <dbReference type="EMBL" id="ACZ42596.1"/>
    </source>
</evidence>
<keyword evidence="4 14" id="KW-1003">Cell membrane</keyword>
<evidence type="ECO:0000256" key="2">
    <source>
        <dbReference type="ARBA" id="ARBA00006024"/>
    </source>
</evidence>
<dbReference type="InterPro" id="IPR008250">
    <property type="entry name" value="ATPase_P-typ_transduc_dom_A_sf"/>
</dbReference>
<evidence type="ECO:0000256" key="10">
    <source>
        <dbReference type="ARBA" id="ARBA00022967"/>
    </source>
</evidence>
<evidence type="ECO:0000256" key="3">
    <source>
        <dbReference type="ARBA" id="ARBA00022448"/>
    </source>
</evidence>
<dbReference type="GO" id="GO:0016887">
    <property type="term" value="F:ATP hydrolysis activity"/>
    <property type="evidence" value="ECO:0007669"/>
    <property type="project" value="InterPro"/>
</dbReference>
<dbReference type="SUPFAM" id="SSF81665">
    <property type="entry name" value="Calcium ATPase, transmembrane domain M"/>
    <property type="match status" value="1"/>
</dbReference>
<protein>
    <submittedName>
        <fullName evidence="16">Heavy metal translocating P-type ATPase</fullName>
    </submittedName>
</protein>
<evidence type="ECO:0000256" key="1">
    <source>
        <dbReference type="ARBA" id="ARBA00004651"/>
    </source>
</evidence>
<evidence type="ECO:0000256" key="7">
    <source>
        <dbReference type="ARBA" id="ARBA00022723"/>
    </source>
</evidence>
<evidence type="ECO:0000256" key="6">
    <source>
        <dbReference type="ARBA" id="ARBA00022692"/>
    </source>
</evidence>
<feature type="transmembrane region" description="Helical" evidence="14">
    <location>
        <begin position="718"/>
        <end position="736"/>
    </location>
</feature>
<evidence type="ECO:0000256" key="4">
    <source>
        <dbReference type="ARBA" id="ARBA00022475"/>
    </source>
</evidence>
<keyword evidence="7 14" id="KW-0479">Metal-binding</keyword>
<dbReference type="InterPro" id="IPR006121">
    <property type="entry name" value="HMA_dom"/>
</dbReference>
<dbReference type="KEGG" id="ttr:Tter_1690"/>
<dbReference type="NCBIfam" id="TIGR01512">
    <property type="entry name" value="ATPase-IB2_Cd"/>
    <property type="match status" value="1"/>
</dbReference>
<dbReference type="Gene3D" id="3.40.1110.10">
    <property type="entry name" value="Calcium-transporting ATPase, cytoplasmic domain N"/>
    <property type="match status" value="1"/>
</dbReference>
<feature type="transmembrane region" description="Helical" evidence="14">
    <location>
        <begin position="103"/>
        <end position="122"/>
    </location>
</feature>
<accession>D1CCT1</accession>
<dbReference type="SFLD" id="SFLDF00027">
    <property type="entry name" value="p-type_atpase"/>
    <property type="match status" value="1"/>
</dbReference>
<dbReference type="CDD" id="cd00371">
    <property type="entry name" value="HMA"/>
    <property type="match status" value="1"/>
</dbReference>
<dbReference type="PROSITE" id="PS50846">
    <property type="entry name" value="HMA_2"/>
    <property type="match status" value="1"/>
</dbReference>
<dbReference type="InterPro" id="IPR023298">
    <property type="entry name" value="ATPase_P-typ_TM_dom_sf"/>
</dbReference>
<dbReference type="FunFam" id="3.40.50.1000:FF:000020">
    <property type="entry name" value="Probable cation-transporting P-type ATPase"/>
    <property type="match status" value="1"/>
</dbReference>
<reference evidence="17" key="1">
    <citation type="journal article" date="2010" name="Stand. Genomic Sci.">
        <title>Complete genome sequence of 'Thermobaculum terrenum' type strain (YNP1).</title>
        <authorList>
            <person name="Kiss H."/>
            <person name="Cleland D."/>
            <person name="Lapidus A."/>
            <person name="Lucas S."/>
            <person name="Glavina Del Rio T."/>
            <person name="Nolan M."/>
            <person name="Tice H."/>
            <person name="Han C."/>
            <person name="Goodwin L."/>
            <person name="Pitluck S."/>
            <person name="Liolios K."/>
            <person name="Ivanova N."/>
            <person name="Mavromatis K."/>
            <person name="Ovchinnikova G."/>
            <person name="Pati A."/>
            <person name="Chen A."/>
            <person name="Palaniappan K."/>
            <person name="Land M."/>
            <person name="Hauser L."/>
            <person name="Chang Y."/>
            <person name="Jeffries C."/>
            <person name="Lu M."/>
            <person name="Brettin T."/>
            <person name="Detter J."/>
            <person name="Goker M."/>
            <person name="Tindall B."/>
            <person name="Beck B."/>
            <person name="McDermott T."/>
            <person name="Woyke T."/>
            <person name="Bristow J."/>
            <person name="Eisen J."/>
            <person name="Markowitz V."/>
            <person name="Hugenholtz P."/>
            <person name="Kyrpides N."/>
            <person name="Klenk H."/>
            <person name="Cheng J."/>
        </authorList>
    </citation>
    <scope>NUCLEOTIDE SEQUENCE [LARGE SCALE GENOMIC DNA]</scope>
    <source>
        <strain evidence="17">ATCC BAA-798 / YNP1</strain>
    </source>
</reference>
<dbReference type="Pfam" id="PF00122">
    <property type="entry name" value="E1-E2_ATPase"/>
    <property type="match status" value="1"/>
</dbReference>
<dbReference type="SUPFAM" id="SSF55008">
    <property type="entry name" value="HMA, heavy metal-associated domain"/>
    <property type="match status" value="1"/>
</dbReference>
<dbReference type="SFLD" id="SFLDS00003">
    <property type="entry name" value="Haloacid_Dehalogenase"/>
    <property type="match status" value="1"/>
</dbReference>
<dbReference type="GO" id="GO:0046872">
    <property type="term" value="F:metal ion binding"/>
    <property type="evidence" value="ECO:0007669"/>
    <property type="project" value="UniProtKB-KW"/>
</dbReference>
<keyword evidence="5" id="KW-0597">Phosphoprotein</keyword>
<dbReference type="NCBIfam" id="TIGR01525">
    <property type="entry name" value="ATPase-IB_hvy"/>
    <property type="match status" value="1"/>
</dbReference>
<dbReference type="Proteomes" id="UP000000323">
    <property type="component" value="Chromosome 1"/>
</dbReference>
<keyword evidence="6 14" id="KW-0812">Transmembrane</keyword>
<evidence type="ECO:0000256" key="5">
    <source>
        <dbReference type="ARBA" id="ARBA00022553"/>
    </source>
</evidence>